<dbReference type="Proteomes" id="UP000635606">
    <property type="component" value="Unassembled WGS sequence"/>
</dbReference>
<feature type="active site" description="Proton acceptor; for dehydratase activity" evidence="4">
    <location>
        <position position="1761"/>
    </location>
</feature>
<feature type="compositionally biased region" description="Acidic residues" evidence="5">
    <location>
        <begin position="1165"/>
        <end position="1174"/>
    </location>
</feature>
<comment type="caution">
    <text evidence="9">The sequence shown here is derived from an EMBL/GenBank/DDBJ whole genome shotgun (WGS) entry which is preliminary data.</text>
</comment>
<dbReference type="Pfam" id="PF02801">
    <property type="entry name" value="Ketoacyl-synt_C"/>
    <property type="match status" value="1"/>
</dbReference>
<dbReference type="InterPro" id="IPR057326">
    <property type="entry name" value="KR_dom"/>
</dbReference>
<dbReference type="Gene3D" id="3.40.366.10">
    <property type="entry name" value="Malonyl-Coenzyme A Acyl Carrier Protein, domain 2"/>
    <property type="match status" value="1"/>
</dbReference>
<dbReference type="PANTHER" id="PTHR43074:SF1">
    <property type="entry name" value="BETA-KETOACYL SYNTHASE FAMILY PROTEIN-RELATED"/>
    <property type="match status" value="1"/>
</dbReference>
<dbReference type="Gene3D" id="3.40.47.10">
    <property type="match status" value="1"/>
</dbReference>
<evidence type="ECO:0000259" key="8">
    <source>
        <dbReference type="PROSITE" id="PS52019"/>
    </source>
</evidence>
<protein>
    <submittedName>
        <fullName evidence="9">Uncharacterized protein</fullName>
    </submittedName>
</protein>
<dbReference type="InterPro" id="IPR049900">
    <property type="entry name" value="PKS_mFAS_DH"/>
</dbReference>
<keyword evidence="1" id="KW-0596">Phosphopantetheine</keyword>
<feature type="region of interest" description="Disordered" evidence="5">
    <location>
        <begin position="854"/>
        <end position="900"/>
    </location>
</feature>
<dbReference type="InterPro" id="IPR020841">
    <property type="entry name" value="PKS_Beta-ketoAc_synthase_dom"/>
</dbReference>
<reference evidence="9" key="1">
    <citation type="submission" date="2021-01" db="EMBL/GenBank/DDBJ databases">
        <title>Whole genome shotgun sequence of Virgisporangium ochraceum NBRC 16418.</title>
        <authorList>
            <person name="Komaki H."/>
            <person name="Tamura T."/>
        </authorList>
    </citation>
    <scope>NUCLEOTIDE SEQUENCE</scope>
    <source>
        <strain evidence="9">NBRC 16418</strain>
    </source>
</reference>
<dbReference type="InterPro" id="IPR049551">
    <property type="entry name" value="PKS_DH_C"/>
</dbReference>
<feature type="region of interest" description="Disordered" evidence="5">
    <location>
        <begin position="1116"/>
        <end position="1256"/>
    </location>
</feature>
<dbReference type="Pfam" id="PF00109">
    <property type="entry name" value="ketoacyl-synt"/>
    <property type="match status" value="1"/>
</dbReference>
<dbReference type="InterPro" id="IPR001227">
    <property type="entry name" value="Ac_transferase_dom_sf"/>
</dbReference>
<dbReference type="SMART" id="SM00822">
    <property type="entry name" value="PKS_KR"/>
    <property type="match status" value="1"/>
</dbReference>
<dbReference type="InterPro" id="IPR009081">
    <property type="entry name" value="PP-bd_ACP"/>
</dbReference>
<feature type="compositionally biased region" description="Low complexity" evidence="5">
    <location>
        <begin position="961"/>
        <end position="970"/>
    </location>
</feature>
<dbReference type="Pfam" id="PF00698">
    <property type="entry name" value="Acyl_transf_1"/>
    <property type="match status" value="1"/>
</dbReference>
<feature type="active site" description="Proton donor; for dehydratase activity" evidence="4">
    <location>
        <position position="1920"/>
    </location>
</feature>
<dbReference type="Pfam" id="PF21089">
    <property type="entry name" value="PKS_DH_N"/>
    <property type="match status" value="1"/>
</dbReference>
<organism evidence="9 10">
    <name type="scientific">Virgisporangium ochraceum</name>
    <dbReference type="NCBI Taxonomy" id="65505"/>
    <lineage>
        <taxon>Bacteria</taxon>
        <taxon>Bacillati</taxon>
        <taxon>Actinomycetota</taxon>
        <taxon>Actinomycetes</taxon>
        <taxon>Micromonosporales</taxon>
        <taxon>Micromonosporaceae</taxon>
        <taxon>Virgisporangium</taxon>
    </lineage>
</organism>
<dbReference type="InterPro" id="IPR049552">
    <property type="entry name" value="PKS_DH_N"/>
</dbReference>
<dbReference type="PANTHER" id="PTHR43074">
    <property type="entry name" value="OMEGA-3 POLYUNSATURATED FATTY ACID SYNTHASE PFAB-RELATED"/>
    <property type="match status" value="1"/>
</dbReference>
<keyword evidence="3" id="KW-0808">Transferase</keyword>
<dbReference type="InterPro" id="IPR042104">
    <property type="entry name" value="PKS_dehydratase_sf"/>
</dbReference>
<dbReference type="InterPro" id="IPR018201">
    <property type="entry name" value="Ketoacyl_synth_AS"/>
</dbReference>
<feature type="compositionally biased region" description="Low complexity" evidence="5">
    <location>
        <begin position="1193"/>
        <end position="1230"/>
    </location>
</feature>
<evidence type="ECO:0000256" key="3">
    <source>
        <dbReference type="ARBA" id="ARBA00022679"/>
    </source>
</evidence>
<evidence type="ECO:0000313" key="10">
    <source>
        <dbReference type="Proteomes" id="UP000635606"/>
    </source>
</evidence>
<dbReference type="SUPFAM" id="SSF53901">
    <property type="entry name" value="Thiolase-like"/>
    <property type="match status" value="1"/>
</dbReference>
<dbReference type="InterPro" id="IPR052568">
    <property type="entry name" value="PKS-FAS_Synthase"/>
</dbReference>
<dbReference type="InterPro" id="IPR036291">
    <property type="entry name" value="NAD(P)-bd_dom_sf"/>
</dbReference>
<sequence>MTDVPASRWLVEDHYSPDRAAKDKTYGRRGAFLPEIDFDPLRFGIPPNNLSAIDTGQLLALVVAEQVLAGCRLPDRSRVGVLIGASGLPRMTEAAAPLQRPVWLRALREHGVDEELAQAICDRIGAHYVPWQEETFPGLLTNVVSGRIANRFDLHGVNHTTDAACASSLAALYAAVAELTLDRADLVLTGGVDTMNDVTMFTCFSQTPALSPSGDCRPFAADADGTMLGEGLVMFALKRLSDAERDGDPVYAVVRGVGAASDGKGGAIYAPVPAGQARALRSAYAAAGYGPHTVELVEAHGTGTSAGDAAEFAALREVFSGRPDRQWCALGSVKSQIGHTKSAAGAAGLLKAVLAVHHKVLPPTIKVERPHPDLDVADSPFYLNTGTRPWVRPAGGHPRRAAVSSFGFGGTNFHVTVEEYTGGIRPPRMRSLPTELMLLSADSPADLKARADRLTSSSGVSLAALARRSVAEFDPAAGVRLAVVASDPAELAATLVAALPAIEAGRPLPPRVRAHYATGPTDVGRIGFLFPGQGSQYVGMGTDLAVHLDAARRAWDRAAGLDPDLHRAVFPPPAFTDDDRAAQNARLTATDRAQPALAVHSLSLLAALDVAGLTPDCVAGHSFGELVALHAAGAYDADTLVLLARRRGELMAGAPGRGGMLAAAAAPETVRAAITDLPDVWFANHNAPRQVVLAGTLPALDAAANRLRTSGIQVTRLNAATGFHSPLVASARKPLLAYLRGDDVKVPTLPVYGTAGGRTYPADPDGVRERLSAQLAEPVAFVTLVEAMYGSGVRTFVEVGAGTVLTGLVGRILEGRPHTAVALDRPGVDGLTSLQEGLGRLAVQGVAMNLEALSAESGEPDPPPSGTLSTSAVRLNGGNYGRPHPPAASGGLPPVAPPPQRVDESWLRVIENTQRQLAEVQTAFQRSMADSHAQYLRMAEAAMTGMFGAMTGQPPAPAAPGAPGTAAFPAPAVPTPVEQLPAGPAEALPAAPAVPLPAPPPVPPPVSLPPPPAVPTPAAAQPLPPAPVPAAAAPPSTVDAQRVSDVLLSVVAERTGYPVDVLDVDMALDTDLGIDSIKKVEILSAVRDRVGEAPEGELSALASLRTLRDIAERFGGTAPALEPTPDPEPPLDLEPPGEPEPPADTASPPEQAEPPEQTEPPELSEPSEPEEPVGSDEPAPGVPLQQQLPLGPTVPTVPAAPATPSIAVDPSPVAAPAEAPRRASAPAVARMTQTPLPLDLPRQTQRPADPHPGTDLVRRALRPVPTARTGLSMPGLTRGLVAVTDDGRGIASLVVAGLRRHGLHAEVVAEVPADAAGVVALDGLRRVTSVDSAANAQRSALRAARAVAKRMESGGGVFVTVQDTGGDFGLGTPADPARAWLGGPAALARTVAREWPEAAVKAIDCAADGRSPKAVAEAIVAEILGGAGAPEVGLRADGSRVVPVAVHVPLRTDRSRKPRLGNGSVVVVSGGARGVTAAALRSLVTARLPRLVILGRTPLSAEPPGLAGATDEPGLVRLLAERQPGPPAELAARARRFLATREINQTLAGLRRDGVECRYVSVDVRDADAVSQVLEFVRSDWGPVRALIHGAGVLADARVADKTDEQFARVFSTKVHGLAALLDATAEDPLEVLCVFSSVAAVFGNAGQADYAMANEVLGQVLATEQARRPGCLVRAVAWGPWQGGMVTPALAKRFRDNGVALIHPEAGARAFAAEVDGPVIGDVVVVRAAPGPDAPRGVAVDADVAEVVVTAADHPYLSDHRVGDVAVLPVATVLDWFARVARTRHPGPGSLVLRDVRVLDKVTLPRLADGGHRLVLRGREVDTDGADGVRVFGIDLTDDAGRPHFRAGATAAGTGESTVDFEPAGLEPLADPYDGGTLFHGPALRVLRSVSVGAAGADGAVTGAANGPVGGEVDIAAVDGALQLALLWARRAGAGDTLPMSVSEVRLHRRGPAAEELRCVVRAVRADADGAVCDVILRDRDGAPHAELLGVHLVRRPGS</sequence>
<feature type="region of interest" description="N-terminal hotdog fold" evidence="4">
    <location>
        <begin position="1728"/>
        <end position="1853"/>
    </location>
</feature>
<evidence type="ECO:0000256" key="2">
    <source>
        <dbReference type="ARBA" id="ARBA00022553"/>
    </source>
</evidence>
<dbReference type="CDD" id="cd08953">
    <property type="entry name" value="KR_2_SDR_x"/>
    <property type="match status" value="1"/>
</dbReference>
<feature type="domain" description="Carrier" evidence="6">
    <location>
        <begin position="1041"/>
        <end position="1118"/>
    </location>
</feature>
<dbReference type="Pfam" id="PF00550">
    <property type="entry name" value="PP-binding"/>
    <property type="match status" value="1"/>
</dbReference>
<dbReference type="InterPro" id="IPR016035">
    <property type="entry name" value="Acyl_Trfase/lysoPLipase"/>
</dbReference>
<evidence type="ECO:0000313" key="9">
    <source>
        <dbReference type="EMBL" id="GIJ72928.1"/>
    </source>
</evidence>
<dbReference type="GO" id="GO:0006633">
    <property type="term" value="P:fatty acid biosynthetic process"/>
    <property type="evidence" value="ECO:0007669"/>
    <property type="project" value="InterPro"/>
</dbReference>
<dbReference type="InterPro" id="IPR016036">
    <property type="entry name" value="Malonyl_transacylase_ACP-bd"/>
</dbReference>
<dbReference type="GO" id="GO:0004315">
    <property type="term" value="F:3-oxoacyl-[acyl-carrier-protein] synthase activity"/>
    <property type="evidence" value="ECO:0007669"/>
    <property type="project" value="InterPro"/>
</dbReference>
<dbReference type="InterPro" id="IPR016039">
    <property type="entry name" value="Thiolase-like"/>
</dbReference>
<dbReference type="SUPFAM" id="SSF51735">
    <property type="entry name" value="NAD(P)-binding Rossmann-fold domains"/>
    <property type="match status" value="1"/>
</dbReference>
<dbReference type="Gene3D" id="3.40.50.720">
    <property type="entry name" value="NAD(P)-binding Rossmann-like Domain"/>
    <property type="match status" value="1"/>
</dbReference>
<dbReference type="SUPFAM" id="SSF52151">
    <property type="entry name" value="FabD/lysophospholipase-like"/>
    <property type="match status" value="1"/>
</dbReference>
<keyword evidence="2" id="KW-0597">Phosphoprotein</keyword>
<dbReference type="Pfam" id="PF14765">
    <property type="entry name" value="PS-DH"/>
    <property type="match status" value="1"/>
</dbReference>
<evidence type="ECO:0000259" key="6">
    <source>
        <dbReference type="PROSITE" id="PS50075"/>
    </source>
</evidence>
<dbReference type="SUPFAM" id="SSF55048">
    <property type="entry name" value="Probable ACP-binding domain of malonyl-CoA ACP transacylase"/>
    <property type="match status" value="1"/>
</dbReference>
<evidence type="ECO:0000256" key="1">
    <source>
        <dbReference type="ARBA" id="ARBA00022450"/>
    </source>
</evidence>
<evidence type="ECO:0000259" key="7">
    <source>
        <dbReference type="PROSITE" id="PS52004"/>
    </source>
</evidence>
<evidence type="ECO:0000256" key="5">
    <source>
        <dbReference type="SAM" id="MobiDB-lite"/>
    </source>
</evidence>
<evidence type="ECO:0000256" key="4">
    <source>
        <dbReference type="PROSITE-ProRule" id="PRU01363"/>
    </source>
</evidence>
<dbReference type="SMART" id="SM00827">
    <property type="entry name" value="PKS_AT"/>
    <property type="match status" value="1"/>
</dbReference>
<feature type="region of interest" description="Disordered" evidence="5">
    <location>
        <begin position="954"/>
        <end position="983"/>
    </location>
</feature>
<dbReference type="SUPFAM" id="SSF47336">
    <property type="entry name" value="ACP-like"/>
    <property type="match status" value="1"/>
</dbReference>
<dbReference type="Gene3D" id="1.10.1200.10">
    <property type="entry name" value="ACP-like"/>
    <property type="match status" value="1"/>
</dbReference>
<dbReference type="InterPro" id="IPR036736">
    <property type="entry name" value="ACP-like_sf"/>
</dbReference>
<feature type="region of interest" description="C-terminal hotdog fold" evidence="4">
    <location>
        <begin position="1865"/>
        <end position="2000"/>
    </location>
</feature>
<dbReference type="InterPro" id="IPR013968">
    <property type="entry name" value="PKS_KR"/>
</dbReference>
<dbReference type="SMART" id="SM00825">
    <property type="entry name" value="PKS_KS"/>
    <property type="match status" value="1"/>
</dbReference>
<name>A0A8J4EFR6_9ACTN</name>
<dbReference type="PROSITE" id="PS52004">
    <property type="entry name" value="KS3_2"/>
    <property type="match status" value="1"/>
</dbReference>
<feature type="domain" description="Ketosynthase family 3 (KS3)" evidence="7">
    <location>
        <begin position="1"/>
        <end position="419"/>
    </location>
</feature>
<dbReference type="EMBL" id="BOPH01000106">
    <property type="protein sequence ID" value="GIJ72928.1"/>
    <property type="molecule type" value="Genomic_DNA"/>
</dbReference>
<dbReference type="InterPro" id="IPR014031">
    <property type="entry name" value="Ketoacyl_synth_C"/>
</dbReference>
<feature type="region of interest" description="Disordered" evidence="5">
    <location>
        <begin position="1007"/>
        <end position="1036"/>
    </location>
</feature>
<dbReference type="PROSITE" id="PS52019">
    <property type="entry name" value="PKS_MFAS_DH"/>
    <property type="match status" value="1"/>
</dbReference>
<dbReference type="InterPro" id="IPR014030">
    <property type="entry name" value="Ketoacyl_synth_N"/>
</dbReference>
<dbReference type="Gene3D" id="3.30.70.250">
    <property type="entry name" value="Malonyl-CoA ACP transacylase, ACP-binding"/>
    <property type="match status" value="1"/>
</dbReference>
<dbReference type="PROSITE" id="PS50075">
    <property type="entry name" value="CARRIER"/>
    <property type="match status" value="1"/>
</dbReference>
<dbReference type="InterPro" id="IPR014043">
    <property type="entry name" value="Acyl_transferase_dom"/>
</dbReference>
<keyword evidence="10" id="KW-1185">Reference proteome</keyword>
<gene>
    <name evidence="9" type="ORF">Voc01_078450</name>
</gene>
<dbReference type="PROSITE" id="PS00606">
    <property type="entry name" value="KS3_1"/>
    <property type="match status" value="1"/>
</dbReference>
<dbReference type="Pfam" id="PF08659">
    <property type="entry name" value="KR"/>
    <property type="match status" value="1"/>
</dbReference>
<dbReference type="CDD" id="cd00833">
    <property type="entry name" value="PKS"/>
    <property type="match status" value="1"/>
</dbReference>
<dbReference type="Gene3D" id="3.10.129.110">
    <property type="entry name" value="Polyketide synthase dehydratase"/>
    <property type="match status" value="1"/>
</dbReference>
<accession>A0A8J4EFR6</accession>
<proteinExistence type="predicted"/>
<feature type="domain" description="PKS/mFAS DH" evidence="8">
    <location>
        <begin position="1728"/>
        <end position="2000"/>
    </location>
</feature>